<protein>
    <recommendedName>
        <fullName evidence="4">Secreted protein</fullName>
    </recommendedName>
</protein>
<proteinExistence type="predicted"/>
<accession>A0ABR1KE33</accession>
<feature type="chain" id="PRO_5045633369" description="Secreted protein" evidence="1">
    <location>
        <begin position="17"/>
        <end position="140"/>
    </location>
</feature>
<reference evidence="2 3" key="1">
    <citation type="submission" date="2024-04" db="EMBL/GenBank/DDBJ databases">
        <title>Phyllosticta paracitricarpa is synonymous to the EU quarantine fungus P. citricarpa based on phylogenomic analyses.</title>
        <authorList>
            <consortium name="Lawrence Berkeley National Laboratory"/>
            <person name="Van Ingen-Buijs V.A."/>
            <person name="Van Westerhoven A.C."/>
            <person name="Haridas S."/>
            <person name="Skiadas P."/>
            <person name="Martin F."/>
            <person name="Groenewald J.Z."/>
            <person name="Crous P.W."/>
            <person name="Seidl M.F."/>
        </authorList>
    </citation>
    <scope>NUCLEOTIDE SEQUENCE [LARGE SCALE GENOMIC DNA]</scope>
    <source>
        <strain evidence="2 3">CBS 123371</strain>
    </source>
</reference>
<sequence length="140" mass="15538">MIAFFFFFEALRAAHARRRTCVRACVRAAWPKLLLLRRDASAQSTGVLVRTSSAGHLGRRDERASERASRHGGRNHIVVWDVGLMEWSSIKLAAPLHARPTPSGIAKSMYAPAFILVPSLRTDKRPPHLPPDCLGSVCQE</sequence>
<gene>
    <name evidence="2" type="ORF">IWZ03DRAFT_44008</name>
</gene>
<evidence type="ECO:0000313" key="2">
    <source>
        <dbReference type="EMBL" id="KAK7513021.1"/>
    </source>
</evidence>
<dbReference type="Proteomes" id="UP001363622">
    <property type="component" value="Unassembled WGS sequence"/>
</dbReference>
<feature type="signal peptide" evidence="1">
    <location>
        <begin position="1"/>
        <end position="16"/>
    </location>
</feature>
<evidence type="ECO:0000256" key="1">
    <source>
        <dbReference type="SAM" id="SignalP"/>
    </source>
</evidence>
<keyword evidence="1" id="KW-0732">Signal</keyword>
<evidence type="ECO:0000313" key="3">
    <source>
        <dbReference type="Proteomes" id="UP001363622"/>
    </source>
</evidence>
<keyword evidence="3" id="KW-1185">Reference proteome</keyword>
<name>A0ABR1KE33_9PEZI</name>
<dbReference type="EMBL" id="JBBPHU010000010">
    <property type="protein sequence ID" value="KAK7513021.1"/>
    <property type="molecule type" value="Genomic_DNA"/>
</dbReference>
<evidence type="ECO:0008006" key="4">
    <source>
        <dbReference type="Google" id="ProtNLM"/>
    </source>
</evidence>
<organism evidence="2 3">
    <name type="scientific">Phyllosticta citriasiana</name>
    <dbReference type="NCBI Taxonomy" id="595635"/>
    <lineage>
        <taxon>Eukaryota</taxon>
        <taxon>Fungi</taxon>
        <taxon>Dikarya</taxon>
        <taxon>Ascomycota</taxon>
        <taxon>Pezizomycotina</taxon>
        <taxon>Dothideomycetes</taxon>
        <taxon>Dothideomycetes incertae sedis</taxon>
        <taxon>Botryosphaeriales</taxon>
        <taxon>Phyllostictaceae</taxon>
        <taxon>Phyllosticta</taxon>
    </lineage>
</organism>
<comment type="caution">
    <text evidence="2">The sequence shown here is derived from an EMBL/GenBank/DDBJ whole genome shotgun (WGS) entry which is preliminary data.</text>
</comment>